<feature type="transmembrane region" description="Helical" evidence="1">
    <location>
        <begin position="178"/>
        <end position="198"/>
    </location>
</feature>
<dbReference type="EMBL" id="VBOS01000313">
    <property type="protein sequence ID" value="TMQ52794.1"/>
    <property type="molecule type" value="Genomic_DNA"/>
</dbReference>
<keyword evidence="1" id="KW-1133">Transmembrane helix</keyword>
<feature type="transmembrane region" description="Helical" evidence="1">
    <location>
        <begin position="292"/>
        <end position="311"/>
    </location>
</feature>
<feature type="transmembrane region" description="Helical" evidence="1">
    <location>
        <begin position="228"/>
        <end position="247"/>
    </location>
</feature>
<evidence type="ECO:0000313" key="3">
    <source>
        <dbReference type="Proteomes" id="UP000317716"/>
    </source>
</evidence>
<dbReference type="AlphaFoldDB" id="A0A538SN50"/>
<feature type="transmembrane region" description="Helical" evidence="1">
    <location>
        <begin position="259"/>
        <end position="280"/>
    </location>
</feature>
<sequence length="453" mass="47647">MHFLGDTQLRVRAIAHEAANELRPSGLRERAESFHAQPLDLAAGLVGATALARRGWSAPEAVSAFSLALAVVFFAGLWRVARVLRPAEECEPAFVAVLAATGLLQAFAGYAESAGVLLATAVWWWAMMLAPLDRTWAAVRMWLVVFLAHRLGLVLLAPQLSRSLAPALEGDRTEARRLLLILTVVEAVAAAGFLTAVMPPGGALRDSRELLQGLAGPHGPRLTPALDALSLLAVVAAPALLAPALAGREALAAFVRSPTLPWFAIAAVSLSPTLLVYPVAPSGLGPHRDWDLAALLGLGLTVAAAFALSRLPTSRLRGALIVLLPVLVLQAGGWIVANADLRAARLRAEASASGSLSAEQRSSLFVFLAYDAAERDQYAAAGADFERAFDALPNRRNLLTGAEAWLRAGDPAAARRALARARAGPGELSPDLERAAATLDTLILQYEAGPARP</sequence>
<feature type="transmembrane region" description="Helical" evidence="1">
    <location>
        <begin position="93"/>
        <end position="126"/>
    </location>
</feature>
<protein>
    <submittedName>
        <fullName evidence="2">Uncharacterized protein</fullName>
    </submittedName>
</protein>
<keyword evidence="1" id="KW-0472">Membrane</keyword>
<dbReference type="Proteomes" id="UP000317716">
    <property type="component" value="Unassembled WGS sequence"/>
</dbReference>
<feature type="transmembrane region" description="Helical" evidence="1">
    <location>
        <begin position="318"/>
        <end position="337"/>
    </location>
</feature>
<gene>
    <name evidence="2" type="ORF">E6K72_08890</name>
</gene>
<proteinExistence type="predicted"/>
<name>A0A538SN50_UNCEI</name>
<evidence type="ECO:0000313" key="2">
    <source>
        <dbReference type="EMBL" id="TMQ52794.1"/>
    </source>
</evidence>
<comment type="caution">
    <text evidence="2">The sequence shown here is derived from an EMBL/GenBank/DDBJ whole genome shotgun (WGS) entry which is preliminary data.</text>
</comment>
<organism evidence="2 3">
    <name type="scientific">Eiseniibacteriota bacterium</name>
    <dbReference type="NCBI Taxonomy" id="2212470"/>
    <lineage>
        <taxon>Bacteria</taxon>
        <taxon>Candidatus Eiseniibacteriota</taxon>
    </lineage>
</organism>
<keyword evidence="1" id="KW-0812">Transmembrane</keyword>
<feature type="transmembrane region" description="Helical" evidence="1">
    <location>
        <begin position="138"/>
        <end position="157"/>
    </location>
</feature>
<accession>A0A538SN50</accession>
<evidence type="ECO:0000256" key="1">
    <source>
        <dbReference type="SAM" id="Phobius"/>
    </source>
</evidence>
<reference evidence="2 3" key="1">
    <citation type="journal article" date="2019" name="Nat. Microbiol.">
        <title>Mediterranean grassland soil C-N compound turnover is dependent on rainfall and depth, and is mediated by genomically divergent microorganisms.</title>
        <authorList>
            <person name="Diamond S."/>
            <person name="Andeer P.F."/>
            <person name="Li Z."/>
            <person name="Crits-Christoph A."/>
            <person name="Burstein D."/>
            <person name="Anantharaman K."/>
            <person name="Lane K.R."/>
            <person name="Thomas B.C."/>
            <person name="Pan C."/>
            <person name="Northen T.R."/>
            <person name="Banfield J.F."/>
        </authorList>
    </citation>
    <scope>NUCLEOTIDE SEQUENCE [LARGE SCALE GENOMIC DNA]</scope>
    <source>
        <strain evidence="2">WS_2</strain>
    </source>
</reference>
<feature type="transmembrane region" description="Helical" evidence="1">
    <location>
        <begin position="61"/>
        <end position="81"/>
    </location>
</feature>